<dbReference type="InterPro" id="IPR011256">
    <property type="entry name" value="Reg_factor_effector_dom_sf"/>
</dbReference>
<comment type="caution">
    <text evidence="2">The sequence shown here is derived from an EMBL/GenBank/DDBJ whole genome shotgun (WGS) entry which is preliminary data.</text>
</comment>
<dbReference type="AlphaFoldDB" id="A0AAN7QN42"/>
<sequence>MAMTTPVYTHKARSDGEKMEMATPVITKKVKLLIVGILLVDDQEKRKMSFVMPSKYGDNLPLPKDSSVRIKEYNPPFTLPFTRCNEIALEVERKNQ</sequence>
<dbReference type="EMBL" id="JAXIOK010000004">
    <property type="protein sequence ID" value="KAK4772924.1"/>
    <property type="molecule type" value="Genomic_DNA"/>
</dbReference>
<protein>
    <submittedName>
        <fullName evidence="2">Uncharacterized protein</fullName>
    </submittedName>
</protein>
<dbReference type="Proteomes" id="UP001345219">
    <property type="component" value="Chromosome 22"/>
</dbReference>
<gene>
    <name evidence="2" type="ORF">SAY87_027943</name>
</gene>
<proteinExistence type="inferred from homology"/>
<evidence type="ECO:0000313" key="2">
    <source>
        <dbReference type="EMBL" id="KAK4772924.1"/>
    </source>
</evidence>
<evidence type="ECO:0000256" key="1">
    <source>
        <dbReference type="ARBA" id="ARBA00009817"/>
    </source>
</evidence>
<dbReference type="Gene3D" id="3.20.80.10">
    <property type="entry name" value="Regulatory factor, effector binding domain"/>
    <property type="match status" value="1"/>
</dbReference>
<name>A0AAN7QN42_9MYRT</name>
<dbReference type="SUPFAM" id="SSF55136">
    <property type="entry name" value="Probable bacterial effector-binding domain"/>
    <property type="match status" value="1"/>
</dbReference>
<organism evidence="2 3">
    <name type="scientific">Trapa incisa</name>
    <dbReference type="NCBI Taxonomy" id="236973"/>
    <lineage>
        <taxon>Eukaryota</taxon>
        <taxon>Viridiplantae</taxon>
        <taxon>Streptophyta</taxon>
        <taxon>Embryophyta</taxon>
        <taxon>Tracheophyta</taxon>
        <taxon>Spermatophyta</taxon>
        <taxon>Magnoliopsida</taxon>
        <taxon>eudicotyledons</taxon>
        <taxon>Gunneridae</taxon>
        <taxon>Pentapetalae</taxon>
        <taxon>rosids</taxon>
        <taxon>malvids</taxon>
        <taxon>Myrtales</taxon>
        <taxon>Lythraceae</taxon>
        <taxon>Trapa</taxon>
    </lineage>
</organism>
<evidence type="ECO:0000313" key="3">
    <source>
        <dbReference type="Proteomes" id="UP001345219"/>
    </source>
</evidence>
<comment type="similarity">
    <text evidence="1">Belongs to the HEBP family.</text>
</comment>
<accession>A0AAN7QN42</accession>
<reference evidence="2 3" key="1">
    <citation type="journal article" date="2023" name="Hortic Res">
        <title>Pangenome of water caltrop reveals structural variations and asymmetric subgenome divergence after allopolyploidization.</title>
        <authorList>
            <person name="Zhang X."/>
            <person name="Chen Y."/>
            <person name="Wang L."/>
            <person name="Yuan Y."/>
            <person name="Fang M."/>
            <person name="Shi L."/>
            <person name="Lu R."/>
            <person name="Comes H.P."/>
            <person name="Ma Y."/>
            <person name="Chen Y."/>
            <person name="Huang G."/>
            <person name="Zhou Y."/>
            <person name="Zheng Z."/>
            <person name="Qiu Y."/>
        </authorList>
    </citation>
    <scope>NUCLEOTIDE SEQUENCE [LARGE SCALE GENOMIC DNA]</scope>
    <source>
        <tissue evidence="2">Roots</tissue>
    </source>
</reference>
<keyword evidence="3" id="KW-1185">Reference proteome</keyword>
<dbReference type="Pfam" id="PF04832">
    <property type="entry name" value="SOUL"/>
    <property type="match status" value="1"/>
</dbReference>
<dbReference type="InterPro" id="IPR006917">
    <property type="entry name" value="SOUL_heme-bd"/>
</dbReference>